<protein>
    <submittedName>
        <fullName evidence="1">Uncharacterized protein</fullName>
    </submittedName>
</protein>
<dbReference type="HOGENOM" id="CLU_2696260_0_0_11"/>
<comment type="caution">
    <text evidence="1">The sequence shown here is derived from an EMBL/GenBank/DDBJ whole genome shotgun (WGS) entry which is preliminary data.</text>
</comment>
<accession>E2SBU0</accession>
<organism evidence="1 2">
    <name type="scientific">Aeromicrobium marinum DSM 15272</name>
    <dbReference type="NCBI Taxonomy" id="585531"/>
    <lineage>
        <taxon>Bacteria</taxon>
        <taxon>Bacillati</taxon>
        <taxon>Actinomycetota</taxon>
        <taxon>Actinomycetes</taxon>
        <taxon>Propionibacteriales</taxon>
        <taxon>Nocardioidaceae</taxon>
        <taxon>Aeromicrobium</taxon>
    </lineage>
</organism>
<dbReference type="Proteomes" id="UP000003111">
    <property type="component" value="Unassembled WGS sequence"/>
</dbReference>
<dbReference type="EMBL" id="ACLF03000005">
    <property type="protein sequence ID" value="EFQ83226.1"/>
    <property type="molecule type" value="Genomic_DNA"/>
</dbReference>
<dbReference type="AlphaFoldDB" id="E2SBU0"/>
<evidence type="ECO:0000313" key="2">
    <source>
        <dbReference type="Proteomes" id="UP000003111"/>
    </source>
</evidence>
<keyword evidence="2" id="KW-1185">Reference proteome</keyword>
<evidence type="ECO:0000313" key="1">
    <source>
        <dbReference type="EMBL" id="EFQ83226.1"/>
    </source>
</evidence>
<name>E2SBU0_9ACTN</name>
<gene>
    <name evidence="1" type="ORF">HMPREF0063_11499</name>
</gene>
<sequence length="73" mass="8445">MIDRHGAVEASRRLVHSTNVNSGLLRLLVLGCEELTVERAVLDERWADLFDDQDRFMAQKHLDAARWQRDNGQ</sequence>
<proteinExistence type="predicted"/>
<reference evidence="1" key="1">
    <citation type="submission" date="2010-08" db="EMBL/GenBank/DDBJ databases">
        <authorList>
            <person name="Muzny D."/>
            <person name="Qin X."/>
            <person name="Buhay C."/>
            <person name="Dugan-Rocha S."/>
            <person name="Ding Y."/>
            <person name="Chen G."/>
            <person name="Hawes A."/>
            <person name="Holder M."/>
            <person name="Jhangiani S."/>
            <person name="Johnson A."/>
            <person name="Khan Z."/>
            <person name="Li Z."/>
            <person name="Liu W."/>
            <person name="Liu X."/>
            <person name="Perez L."/>
            <person name="Shen H."/>
            <person name="Wang Q."/>
            <person name="Watt J."/>
            <person name="Xi L."/>
            <person name="Xin Y."/>
            <person name="Zhou J."/>
            <person name="Deng J."/>
            <person name="Jiang H."/>
            <person name="Liu Y."/>
            <person name="Qu J."/>
            <person name="Song X.-Z."/>
            <person name="Zhang L."/>
            <person name="Villasana D."/>
            <person name="Johnson A."/>
            <person name="Liu J."/>
            <person name="Liyanage D."/>
            <person name="Lorensuhewa L."/>
            <person name="Robinson T."/>
            <person name="Song A."/>
            <person name="Song B.-B."/>
            <person name="Dinh H."/>
            <person name="Thornton R."/>
            <person name="Coyle M."/>
            <person name="Francisco L."/>
            <person name="Jackson L."/>
            <person name="Javaid M."/>
            <person name="Korchina V."/>
            <person name="Kovar C."/>
            <person name="Mata R."/>
            <person name="Mathew T."/>
            <person name="Ngo R."/>
            <person name="Nguyen L."/>
            <person name="Nguyen N."/>
            <person name="Okwuonu G."/>
            <person name="Ongeri F."/>
            <person name="Pham C."/>
            <person name="Simmons D."/>
            <person name="Wilczek-Boney K."/>
            <person name="Hale W."/>
            <person name="Jakkamsetti A."/>
            <person name="Pham P."/>
            <person name="Ruth R."/>
            <person name="San Lucas F."/>
            <person name="Warren J."/>
            <person name="Zhang J."/>
            <person name="Zhao Z."/>
            <person name="Zhou C."/>
            <person name="Zhu D."/>
            <person name="Lee S."/>
            <person name="Bess C."/>
            <person name="Blankenburg K."/>
            <person name="Forbes L."/>
            <person name="Fu Q."/>
            <person name="Gubbala S."/>
            <person name="Hirani K."/>
            <person name="Jayaseelan J.C."/>
            <person name="Lara F."/>
            <person name="Munidasa M."/>
            <person name="Palculict T."/>
            <person name="Patil S."/>
            <person name="Pu L.-L."/>
            <person name="Saada N."/>
            <person name="Tang L."/>
            <person name="Weissenberger G."/>
            <person name="Zhu Y."/>
            <person name="Hemphill L."/>
            <person name="Shang Y."/>
            <person name="Youmans B."/>
            <person name="Ayvaz T."/>
            <person name="Ross M."/>
            <person name="Santibanez J."/>
            <person name="Aqrawi P."/>
            <person name="Gross S."/>
            <person name="Joshi V."/>
            <person name="Fowler G."/>
            <person name="Nazareth L."/>
            <person name="Reid J."/>
            <person name="Worley K."/>
            <person name="Petrosino J."/>
            <person name="Highlander S."/>
            <person name="Gibbs R."/>
        </authorList>
    </citation>
    <scope>NUCLEOTIDE SEQUENCE [LARGE SCALE GENOMIC DNA]</scope>
    <source>
        <strain evidence="1">DSM 15272</strain>
    </source>
</reference>